<accession>A0A5D8QEN6</accession>
<protein>
    <submittedName>
        <fullName evidence="1">Uncharacterized protein</fullName>
    </submittedName>
</protein>
<evidence type="ECO:0000313" key="1">
    <source>
        <dbReference type="EMBL" id="TZE81983.1"/>
    </source>
</evidence>
<name>A0A5D8QEN6_9THEO</name>
<dbReference type="Proteomes" id="UP000322976">
    <property type="component" value="Unassembled WGS sequence"/>
</dbReference>
<comment type="caution">
    <text evidence="1">The sequence shown here is derived from an EMBL/GenBank/DDBJ whole genome shotgun (WGS) entry which is preliminary data.</text>
</comment>
<dbReference type="AlphaFoldDB" id="A0A5D8QEN6"/>
<sequence length="95" mass="8982">MYVCGVVGTIVGGAGIGTGSDIGCDVDIGVVGTAVGAGLNCAIGVGSGSGVGMDSDTGLDSLIKAAARDWIAPANSGASILILISMVSSSPLDLL</sequence>
<gene>
    <name evidence="1" type="ORF">FWJ32_07040</name>
</gene>
<dbReference type="EMBL" id="VTPS01000009">
    <property type="protein sequence ID" value="TZE81983.1"/>
    <property type="molecule type" value="Genomic_DNA"/>
</dbReference>
<organism evidence="1 2">
    <name type="scientific">Calorimonas adulescens</name>
    <dbReference type="NCBI Taxonomy" id="2606906"/>
    <lineage>
        <taxon>Bacteria</taxon>
        <taxon>Bacillati</taxon>
        <taxon>Bacillota</taxon>
        <taxon>Clostridia</taxon>
        <taxon>Thermoanaerobacterales</taxon>
        <taxon>Thermoanaerobacteraceae</taxon>
        <taxon>Calorimonas</taxon>
    </lineage>
</organism>
<dbReference type="RefSeq" id="WP_149545257.1">
    <property type="nucleotide sequence ID" value="NZ_VTPS01000009.1"/>
</dbReference>
<reference evidence="1 2" key="1">
    <citation type="submission" date="2019-08" db="EMBL/GenBank/DDBJ databases">
        <title>Calorimonas adulescens gen. nov., sp. nov., an anaerobic thermophilic bacterium from Sakhalin hot spring.</title>
        <authorList>
            <person name="Khomyakova M.A."/>
            <person name="Merkel A.Y."/>
            <person name="Novikov A."/>
            <person name="Bonch-Osmolovskaya E.A."/>
            <person name="Slobodkin A.I."/>
        </authorList>
    </citation>
    <scope>NUCLEOTIDE SEQUENCE [LARGE SCALE GENOMIC DNA]</scope>
    <source>
        <strain evidence="1 2">A05MB</strain>
    </source>
</reference>
<evidence type="ECO:0000313" key="2">
    <source>
        <dbReference type="Proteomes" id="UP000322976"/>
    </source>
</evidence>
<keyword evidence="2" id="KW-1185">Reference proteome</keyword>
<proteinExistence type="predicted"/>